<gene>
    <name evidence="10" type="ORF">GCM10009836_02860</name>
</gene>
<dbReference type="PROSITE" id="PS50850">
    <property type="entry name" value="MFS"/>
    <property type="match status" value="1"/>
</dbReference>
<feature type="transmembrane region" description="Helical" evidence="8">
    <location>
        <begin position="324"/>
        <end position="342"/>
    </location>
</feature>
<dbReference type="EMBL" id="BAAAQK010000001">
    <property type="protein sequence ID" value="GAA1828545.1"/>
    <property type="molecule type" value="Genomic_DNA"/>
</dbReference>
<keyword evidence="5 8" id="KW-0812">Transmembrane</keyword>
<name>A0ABN2MJB2_9PSEU</name>
<reference evidence="10 11" key="1">
    <citation type="journal article" date="2019" name="Int. J. Syst. Evol. Microbiol.">
        <title>The Global Catalogue of Microorganisms (GCM) 10K type strain sequencing project: providing services to taxonomists for standard genome sequencing and annotation.</title>
        <authorList>
            <consortium name="The Broad Institute Genomics Platform"/>
            <consortium name="The Broad Institute Genome Sequencing Center for Infectious Disease"/>
            <person name="Wu L."/>
            <person name="Ma J."/>
        </authorList>
    </citation>
    <scope>NUCLEOTIDE SEQUENCE [LARGE SCALE GENOMIC DNA]</scope>
    <source>
        <strain evidence="10 11">JCM 16009</strain>
    </source>
</reference>
<feature type="transmembrane region" description="Helical" evidence="8">
    <location>
        <begin position="449"/>
        <end position="471"/>
    </location>
</feature>
<dbReference type="SUPFAM" id="SSF103473">
    <property type="entry name" value="MFS general substrate transporter"/>
    <property type="match status" value="1"/>
</dbReference>
<evidence type="ECO:0000256" key="8">
    <source>
        <dbReference type="SAM" id="Phobius"/>
    </source>
</evidence>
<evidence type="ECO:0000256" key="6">
    <source>
        <dbReference type="ARBA" id="ARBA00022989"/>
    </source>
</evidence>
<dbReference type="InterPro" id="IPR005279">
    <property type="entry name" value="Dipep/tripep_permease"/>
</dbReference>
<dbReference type="Proteomes" id="UP001500449">
    <property type="component" value="Unassembled WGS sequence"/>
</dbReference>
<feature type="transmembrane region" description="Helical" evidence="8">
    <location>
        <begin position="115"/>
        <end position="142"/>
    </location>
</feature>
<evidence type="ECO:0000256" key="7">
    <source>
        <dbReference type="ARBA" id="ARBA00023136"/>
    </source>
</evidence>
<evidence type="ECO:0000256" key="3">
    <source>
        <dbReference type="ARBA" id="ARBA00022448"/>
    </source>
</evidence>
<feature type="transmembrane region" description="Helical" evidence="8">
    <location>
        <begin position="412"/>
        <end position="437"/>
    </location>
</feature>
<dbReference type="RefSeq" id="WP_344411659.1">
    <property type="nucleotide sequence ID" value="NZ_BAAAQK010000001.1"/>
</dbReference>
<sequence>MSEVARRAGREVLGHPLALTNLVSIETWERFSFYGMQSLLTIYLYTSVTDGGLGYPTPTALSITGAYVGAVYFSTIIGAWLADRLFGYERVLFGSAVVVMVGHAGLALLPGRAGVLVGCVCVALGAGGVKATSSAIVGELYADEDPRKDAGFSVFYAGITVGAVAGPIAVGWLQSTKGFHYGFGAAAVGMALGLAYYVAMRQRLPTGDPRNPLPRSGRVRAAAATAATVVAVVVVALTGLVDGGNLSTVLTVLSALAAVGYFVMMLTSTRVSRERSRVIAFIPIWFACAAAFALAANTILVVYADVLAQRRIGNFTVPTPWVKSALPLAEVVLSIVFAALWSRNKLTIPPTVKAPIGFTAIALALFSFLPFAGMAPGTVPLLSLVPYVVGAGLGIFLLYPMGLSAATTLAPAAFAAQMVAVLYLAVSVGSALGGTLGADFFSVGNRGPFFTVMGCASLALALVYTALIPVLRTRTVVRS</sequence>
<feature type="domain" description="Major facilitator superfamily (MFS) profile" evidence="9">
    <location>
        <begin position="1"/>
        <end position="472"/>
    </location>
</feature>
<keyword evidence="4" id="KW-1003">Cell membrane</keyword>
<feature type="transmembrane region" description="Helical" evidence="8">
    <location>
        <begin position="381"/>
        <end position="400"/>
    </location>
</feature>
<dbReference type="InterPro" id="IPR000109">
    <property type="entry name" value="POT_fam"/>
</dbReference>
<organism evidence="10 11">
    <name type="scientific">Pseudonocardia ailaonensis</name>
    <dbReference type="NCBI Taxonomy" id="367279"/>
    <lineage>
        <taxon>Bacteria</taxon>
        <taxon>Bacillati</taxon>
        <taxon>Actinomycetota</taxon>
        <taxon>Actinomycetes</taxon>
        <taxon>Pseudonocardiales</taxon>
        <taxon>Pseudonocardiaceae</taxon>
        <taxon>Pseudonocardia</taxon>
    </lineage>
</organism>
<protein>
    <submittedName>
        <fullName evidence="10">Peptide MFS transporter</fullName>
    </submittedName>
</protein>
<feature type="transmembrane region" description="Helical" evidence="8">
    <location>
        <begin position="179"/>
        <end position="199"/>
    </location>
</feature>
<keyword evidence="11" id="KW-1185">Reference proteome</keyword>
<evidence type="ECO:0000313" key="11">
    <source>
        <dbReference type="Proteomes" id="UP001500449"/>
    </source>
</evidence>
<dbReference type="InterPro" id="IPR036259">
    <property type="entry name" value="MFS_trans_sf"/>
</dbReference>
<dbReference type="PANTHER" id="PTHR23517">
    <property type="entry name" value="RESISTANCE PROTEIN MDTM, PUTATIVE-RELATED-RELATED"/>
    <property type="match status" value="1"/>
</dbReference>
<feature type="transmembrane region" description="Helical" evidence="8">
    <location>
        <begin position="154"/>
        <end position="173"/>
    </location>
</feature>
<feature type="transmembrane region" description="Helical" evidence="8">
    <location>
        <begin position="354"/>
        <end position="375"/>
    </location>
</feature>
<comment type="subcellular location">
    <subcellularLocation>
        <location evidence="1">Cell membrane</location>
        <topology evidence="1">Multi-pass membrane protein</topology>
    </subcellularLocation>
</comment>
<keyword evidence="7 8" id="KW-0472">Membrane</keyword>
<keyword evidence="6 8" id="KW-1133">Transmembrane helix</keyword>
<evidence type="ECO:0000259" key="9">
    <source>
        <dbReference type="PROSITE" id="PS50850"/>
    </source>
</evidence>
<feature type="transmembrane region" description="Helical" evidence="8">
    <location>
        <begin position="91"/>
        <end position="109"/>
    </location>
</feature>
<dbReference type="Gene3D" id="1.20.1250.20">
    <property type="entry name" value="MFS general substrate transporter like domains"/>
    <property type="match status" value="1"/>
</dbReference>
<dbReference type="InterPro" id="IPR050171">
    <property type="entry name" value="MFS_Transporters"/>
</dbReference>
<dbReference type="PANTHER" id="PTHR23517:SF15">
    <property type="entry name" value="PROTON-DEPENDENT OLIGOPEPTIDE FAMILY TRANSPORT PROTEIN"/>
    <property type="match status" value="1"/>
</dbReference>
<feature type="transmembrane region" description="Helical" evidence="8">
    <location>
        <begin position="60"/>
        <end position="82"/>
    </location>
</feature>
<evidence type="ECO:0000256" key="4">
    <source>
        <dbReference type="ARBA" id="ARBA00022475"/>
    </source>
</evidence>
<comment type="similarity">
    <text evidence="2">Belongs to the major facilitator superfamily. Proton-dependent oligopeptide transporter (POT/PTR) (TC 2.A.17) family.</text>
</comment>
<dbReference type="NCBIfam" id="TIGR00924">
    <property type="entry name" value="yjdL_sub1_fam"/>
    <property type="match status" value="1"/>
</dbReference>
<evidence type="ECO:0000313" key="10">
    <source>
        <dbReference type="EMBL" id="GAA1828545.1"/>
    </source>
</evidence>
<feature type="transmembrane region" description="Helical" evidence="8">
    <location>
        <begin position="31"/>
        <end position="48"/>
    </location>
</feature>
<comment type="caution">
    <text evidence="10">The sequence shown here is derived from an EMBL/GenBank/DDBJ whole genome shotgun (WGS) entry which is preliminary data.</text>
</comment>
<accession>A0ABN2MJB2</accession>
<evidence type="ECO:0000256" key="1">
    <source>
        <dbReference type="ARBA" id="ARBA00004651"/>
    </source>
</evidence>
<keyword evidence="3" id="KW-0813">Transport</keyword>
<feature type="transmembrane region" description="Helical" evidence="8">
    <location>
        <begin position="278"/>
        <end position="304"/>
    </location>
</feature>
<dbReference type="InterPro" id="IPR020846">
    <property type="entry name" value="MFS_dom"/>
</dbReference>
<proteinExistence type="inferred from homology"/>
<feature type="transmembrane region" description="Helical" evidence="8">
    <location>
        <begin position="219"/>
        <end position="240"/>
    </location>
</feature>
<evidence type="ECO:0000256" key="5">
    <source>
        <dbReference type="ARBA" id="ARBA00022692"/>
    </source>
</evidence>
<dbReference type="Pfam" id="PF00854">
    <property type="entry name" value="PTR2"/>
    <property type="match status" value="1"/>
</dbReference>
<feature type="transmembrane region" description="Helical" evidence="8">
    <location>
        <begin position="246"/>
        <end position="266"/>
    </location>
</feature>
<evidence type="ECO:0000256" key="2">
    <source>
        <dbReference type="ARBA" id="ARBA00005982"/>
    </source>
</evidence>